<dbReference type="SUPFAM" id="SSF56235">
    <property type="entry name" value="N-terminal nucleophile aminohydrolases (Ntn hydrolases)"/>
    <property type="match status" value="1"/>
</dbReference>
<dbReference type="InterPro" id="IPR029132">
    <property type="entry name" value="CBAH/NAAA_C"/>
</dbReference>
<evidence type="ECO:0000256" key="4">
    <source>
        <dbReference type="SAM" id="SignalP"/>
    </source>
</evidence>
<feature type="domain" description="Choloylglycine hydrolase/NAAA C-terminal" evidence="5">
    <location>
        <begin position="91"/>
        <end position="255"/>
    </location>
</feature>
<dbReference type="Pfam" id="PF02275">
    <property type="entry name" value="CBAH"/>
    <property type="match status" value="1"/>
</dbReference>
<evidence type="ECO:0000313" key="7">
    <source>
        <dbReference type="Proteomes" id="UP000250434"/>
    </source>
</evidence>
<dbReference type="Gene3D" id="3.60.60.10">
    <property type="entry name" value="Penicillin V Acylase, Chain A"/>
    <property type="match status" value="1"/>
</dbReference>
<gene>
    <name evidence="6" type="ORF">A4R43_11955</name>
</gene>
<keyword evidence="2" id="KW-0378">Hydrolase</keyword>
<reference evidence="6 7" key="1">
    <citation type="submission" date="2016-04" db="EMBL/GenBank/DDBJ databases">
        <title>Complete genome sequence and analysis of deep-sea sediment isolate, Amycolatopsis sp. WP1.</title>
        <authorList>
            <person name="Wang H."/>
            <person name="Chen S."/>
            <person name="Wu Q."/>
        </authorList>
    </citation>
    <scope>NUCLEOTIDE SEQUENCE [LARGE SCALE GENOMIC DNA]</scope>
    <source>
        <strain evidence="6 7">WP1</strain>
    </source>
</reference>
<dbReference type="AlphaFoldDB" id="A0A344L556"/>
<sequence length="343" mass="36156">MIRVASALVMAVLLAVLTACQPAPGAPAPVAGHSTDSTGGTGGTVSSADPASAATLASLRRIDDHPLWTMTFQGGYDRYTGMTAPQPAFGCSLFTAHGDPANPLFGRNFDYPQQPVLLLFTAPPDGYASVSLVDTSNLGLTREVDFATEAGRRALLNAPLLPYDGMNAKGLTIGMATTPSAEPTRHAGRGQAGGIRIMRLALDEAATVDEALAVFDRHNLDFTAGPPLHYLVADAHGQAAVIEFVDGTMVVHRQQGPWQALVNFELTGTDEATRQADPRYATASRALTAAGGRLGPGEAMDLLSQVQQGHTQWSVVYGQKTGEIRIATGRRYDTVHTFQLSMA</sequence>
<evidence type="ECO:0000256" key="1">
    <source>
        <dbReference type="ARBA" id="ARBA00006625"/>
    </source>
</evidence>
<name>A0A344L556_9PSEU</name>
<feature type="signal peptide" evidence="4">
    <location>
        <begin position="1"/>
        <end position="25"/>
    </location>
</feature>
<keyword evidence="7" id="KW-1185">Reference proteome</keyword>
<dbReference type="PANTHER" id="PTHR35527:SF2">
    <property type="entry name" value="HYDROLASE"/>
    <property type="match status" value="1"/>
</dbReference>
<accession>A0A344L556</accession>
<feature type="region of interest" description="Disordered" evidence="3">
    <location>
        <begin position="26"/>
        <end position="49"/>
    </location>
</feature>
<organism evidence="6 7">
    <name type="scientific">Amycolatopsis albispora</name>
    <dbReference type="NCBI Taxonomy" id="1804986"/>
    <lineage>
        <taxon>Bacteria</taxon>
        <taxon>Bacillati</taxon>
        <taxon>Actinomycetota</taxon>
        <taxon>Actinomycetes</taxon>
        <taxon>Pseudonocardiales</taxon>
        <taxon>Pseudonocardiaceae</taxon>
        <taxon>Amycolatopsis</taxon>
    </lineage>
</organism>
<protein>
    <recommendedName>
        <fullName evidence="5">Choloylglycine hydrolase/NAAA C-terminal domain-containing protein</fullName>
    </recommendedName>
</protein>
<evidence type="ECO:0000313" key="6">
    <source>
        <dbReference type="EMBL" id="AXB43180.1"/>
    </source>
</evidence>
<keyword evidence="4" id="KW-0732">Signal</keyword>
<dbReference type="GO" id="GO:0016787">
    <property type="term" value="F:hydrolase activity"/>
    <property type="evidence" value="ECO:0007669"/>
    <property type="project" value="UniProtKB-KW"/>
</dbReference>
<proteinExistence type="inferred from homology"/>
<feature type="compositionally biased region" description="Low complexity" evidence="3">
    <location>
        <begin position="28"/>
        <end position="38"/>
    </location>
</feature>
<comment type="similarity">
    <text evidence="1">Belongs to the peptidase C59 family.</text>
</comment>
<dbReference type="PANTHER" id="PTHR35527">
    <property type="entry name" value="CHOLOYLGLYCINE HYDROLASE"/>
    <property type="match status" value="1"/>
</dbReference>
<dbReference type="Proteomes" id="UP000250434">
    <property type="component" value="Chromosome"/>
</dbReference>
<dbReference type="RefSeq" id="WP_205215305.1">
    <property type="nucleotide sequence ID" value="NZ_CP015163.1"/>
</dbReference>
<dbReference type="InterPro" id="IPR029055">
    <property type="entry name" value="Ntn_hydrolases_N"/>
</dbReference>
<feature type="chain" id="PRO_5016880147" description="Choloylglycine hydrolase/NAAA C-terminal domain-containing protein" evidence="4">
    <location>
        <begin position="26"/>
        <end position="343"/>
    </location>
</feature>
<dbReference type="KEGG" id="aab:A4R43_11955"/>
<dbReference type="PROSITE" id="PS51257">
    <property type="entry name" value="PROKAR_LIPOPROTEIN"/>
    <property type="match status" value="1"/>
</dbReference>
<evidence type="ECO:0000256" key="2">
    <source>
        <dbReference type="ARBA" id="ARBA00022801"/>
    </source>
</evidence>
<dbReference type="InterPro" id="IPR052193">
    <property type="entry name" value="Peptidase_C59"/>
</dbReference>
<evidence type="ECO:0000256" key="3">
    <source>
        <dbReference type="SAM" id="MobiDB-lite"/>
    </source>
</evidence>
<evidence type="ECO:0000259" key="5">
    <source>
        <dbReference type="Pfam" id="PF02275"/>
    </source>
</evidence>
<dbReference type="EMBL" id="CP015163">
    <property type="protein sequence ID" value="AXB43180.1"/>
    <property type="molecule type" value="Genomic_DNA"/>
</dbReference>